<dbReference type="PANTHER" id="PTHR45712:SF22">
    <property type="entry name" value="INSULIN-LIKE GROWTH FACTOR-BINDING PROTEIN COMPLEX ACID LABILE SUBUNIT"/>
    <property type="match status" value="1"/>
</dbReference>
<dbReference type="EMBL" id="GECZ01031784">
    <property type="protein sequence ID" value="JAS37985.1"/>
    <property type="molecule type" value="Transcribed_RNA"/>
</dbReference>
<evidence type="ECO:0008006" key="6">
    <source>
        <dbReference type="Google" id="ProtNLM"/>
    </source>
</evidence>
<organism evidence="5">
    <name type="scientific">Cuerna arida</name>
    <dbReference type="NCBI Taxonomy" id="1464854"/>
    <lineage>
        <taxon>Eukaryota</taxon>
        <taxon>Metazoa</taxon>
        <taxon>Ecdysozoa</taxon>
        <taxon>Arthropoda</taxon>
        <taxon>Hexapoda</taxon>
        <taxon>Insecta</taxon>
        <taxon>Pterygota</taxon>
        <taxon>Neoptera</taxon>
        <taxon>Paraneoptera</taxon>
        <taxon>Hemiptera</taxon>
        <taxon>Auchenorrhyncha</taxon>
        <taxon>Membracoidea</taxon>
        <taxon>Cicadellidae</taxon>
        <taxon>Cicadellinae</taxon>
        <taxon>Proconiini</taxon>
        <taxon>Cuerna</taxon>
    </lineage>
</organism>
<dbReference type="InterPro" id="IPR001611">
    <property type="entry name" value="Leu-rich_rpt"/>
</dbReference>
<protein>
    <recommendedName>
        <fullName evidence="6">LRRCT domain-containing protein</fullName>
    </recommendedName>
</protein>
<evidence type="ECO:0000313" key="5">
    <source>
        <dbReference type="EMBL" id="JAS49756.1"/>
    </source>
</evidence>
<accession>A0A1B6FHS4</accession>
<keyword evidence="3" id="KW-0732">Signal</keyword>
<dbReference type="InterPro" id="IPR050333">
    <property type="entry name" value="SLRP"/>
</dbReference>
<reference evidence="5" key="1">
    <citation type="submission" date="2015-11" db="EMBL/GenBank/DDBJ databases">
        <title>De novo transcriptome assembly of four potential Pierce s Disease insect vectors from Arizona vineyards.</title>
        <authorList>
            <person name="Tassone E.E."/>
        </authorList>
    </citation>
    <scope>NUCLEOTIDE SEQUENCE</scope>
</reference>
<evidence type="ECO:0000256" key="3">
    <source>
        <dbReference type="SAM" id="SignalP"/>
    </source>
</evidence>
<dbReference type="InterPro" id="IPR032675">
    <property type="entry name" value="LRR_dom_sf"/>
</dbReference>
<gene>
    <name evidence="5" type="ORF">g.24194</name>
    <name evidence="4" type="ORF">g.24195</name>
</gene>
<dbReference type="AlphaFoldDB" id="A0A1B6FHS4"/>
<name>A0A1B6FHS4_9HEMI</name>
<feature type="chain" id="PRO_5008582851" description="LRRCT domain-containing protein" evidence="3">
    <location>
        <begin position="24"/>
        <end position="572"/>
    </location>
</feature>
<dbReference type="SMART" id="SM00369">
    <property type="entry name" value="LRR_TYP"/>
    <property type="match status" value="12"/>
</dbReference>
<evidence type="ECO:0000256" key="2">
    <source>
        <dbReference type="ARBA" id="ARBA00022737"/>
    </source>
</evidence>
<dbReference type="Gene3D" id="3.80.10.10">
    <property type="entry name" value="Ribonuclease Inhibitor"/>
    <property type="match status" value="2"/>
</dbReference>
<dbReference type="PRINTS" id="PR00019">
    <property type="entry name" value="LEURICHRPT"/>
</dbReference>
<dbReference type="PANTHER" id="PTHR45712">
    <property type="entry name" value="AGAP008170-PA"/>
    <property type="match status" value="1"/>
</dbReference>
<evidence type="ECO:0000313" key="4">
    <source>
        <dbReference type="EMBL" id="JAS37985.1"/>
    </source>
</evidence>
<keyword evidence="1" id="KW-0433">Leucine-rich repeat</keyword>
<dbReference type="EMBL" id="GECZ01020013">
    <property type="protein sequence ID" value="JAS49756.1"/>
    <property type="molecule type" value="Transcribed_RNA"/>
</dbReference>
<sequence length="572" mass="64215">MPGLCSLALQLAVVCGSLSSLLGLTVGSALHCAVRRQISPCTCKHQEERPGSIQVTCERMTSFMQVVTALKDRFEEDVTISLTISYSQLEDLPLLSFQKLGLNVYNLKLNFDNLNGLPETVFLGLGRTEYLSLADNRMTTVPHHVLRLMPILKTLDMGRCKIETLSSGDFQNLPLLRSLILPSNALTRMDNNSLPDSLRRLHLAHNSLTSLNGTLRNLVGLEWLFINENDLSSIDGELPDIIPNNKLGLLDTSSNRLERLPQELRHYQALNALYADENQITALNGALSKSRKLERAHLNNNNLTTLAPDDFAEAESLEFLILSCNKLVSLNSSLLPLRSLRLLNLSHNFLEEFSLQDIRGLRHLAIVDISHNRISKLGGKMENLVELETRVIDLRLHHNNLEELSGALMGLTSLQRLNLSHNRLTHISPDDFIGLDNLKILDISHNMLSTLEETSKTFLPSLEELMATHNQLTALERDFHGLPVLCWADLSYNHIRHISKELVEKTQCQLHGVNRTLNIYLNENPVLCDDDMMAIIKLMEERNTTKVYGKVDCVVEVNNTVPMAMPMMPLAA</sequence>
<proteinExistence type="predicted"/>
<dbReference type="GO" id="GO:0005615">
    <property type="term" value="C:extracellular space"/>
    <property type="evidence" value="ECO:0007669"/>
    <property type="project" value="TreeGrafter"/>
</dbReference>
<dbReference type="SMART" id="SM00365">
    <property type="entry name" value="LRR_SD22"/>
    <property type="match status" value="3"/>
</dbReference>
<dbReference type="SUPFAM" id="SSF52058">
    <property type="entry name" value="L domain-like"/>
    <property type="match status" value="2"/>
</dbReference>
<dbReference type="PROSITE" id="PS51450">
    <property type="entry name" value="LRR"/>
    <property type="match status" value="3"/>
</dbReference>
<evidence type="ECO:0000256" key="1">
    <source>
        <dbReference type="ARBA" id="ARBA00022614"/>
    </source>
</evidence>
<dbReference type="InterPro" id="IPR003591">
    <property type="entry name" value="Leu-rich_rpt_typical-subtyp"/>
</dbReference>
<keyword evidence="2" id="KW-0677">Repeat</keyword>
<dbReference type="Pfam" id="PF13855">
    <property type="entry name" value="LRR_8"/>
    <property type="match status" value="3"/>
</dbReference>
<feature type="signal peptide" evidence="3">
    <location>
        <begin position="1"/>
        <end position="23"/>
    </location>
</feature>